<sequence length="412" mass="43355">MDNAEGIAAAIREVAEAGQTDSSYVLSVRAWVTDFIGRDFGLVFKDGKVVEGAAQILEPLLGALRGLGVGDGLQAMSVFERLCAAAEQDTAMGRHAPGVKAERTPDVQAGASAIADAVCAIVGAEAVDAEYVLAMKTWVSNVLLDSFKLTFEDTFTVAGMPAGLAIAPLLLAEIEARGATDPQQTVSDFSLLCAFAADAPVIAEAVCATVDAEAVDAEYALAMKTWVSNVLLDSFKLTFEDTFTVAGMPAGLAIAPLLLAEIEARGATDPQQTLIEFASRCALSGQDMGTHDIIAAPNDAQMPQAATISMISDLLGNSEAFAAAGPLLAQFSEFFADSDAPLVQMPDIAPESLTDTRLLSELFESKEEFEETLPQLAKLAQYGDKPEKFLEEMFGITPNVLDLLAEMENGDG</sequence>
<organism evidence="1">
    <name type="scientific">Streptomyces sp. NBC_00180</name>
    <dbReference type="NCBI Taxonomy" id="2903632"/>
    <lineage>
        <taxon>Bacteria</taxon>
        <taxon>Bacillati</taxon>
        <taxon>Actinomycetota</taxon>
        <taxon>Actinomycetes</taxon>
        <taxon>Kitasatosporales</taxon>
        <taxon>Streptomycetaceae</taxon>
        <taxon>Streptomyces</taxon>
    </lineage>
</organism>
<evidence type="ECO:0000313" key="1">
    <source>
        <dbReference type="EMBL" id="WTP91319.1"/>
    </source>
</evidence>
<dbReference type="AlphaFoldDB" id="A0AAU1IC82"/>
<name>A0AAU1IC82_9ACTN</name>
<protein>
    <submittedName>
        <fullName evidence="1">Uncharacterized protein</fullName>
    </submittedName>
</protein>
<reference evidence="1" key="1">
    <citation type="submission" date="2022-10" db="EMBL/GenBank/DDBJ databases">
        <title>The complete genomes of actinobacterial strains from the NBC collection.</title>
        <authorList>
            <person name="Joergensen T.S."/>
            <person name="Alvarez Arevalo M."/>
            <person name="Sterndorff E.B."/>
            <person name="Faurdal D."/>
            <person name="Vuksanovic O."/>
            <person name="Mourched A.-S."/>
            <person name="Charusanti P."/>
            <person name="Shaw S."/>
            <person name="Blin K."/>
            <person name="Weber T."/>
        </authorList>
    </citation>
    <scope>NUCLEOTIDE SEQUENCE</scope>
    <source>
        <strain evidence="1">NBC 00180</strain>
    </source>
</reference>
<gene>
    <name evidence="1" type="ORF">OG477_41060</name>
</gene>
<proteinExistence type="predicted"/>
<dbReference type="EMBL" id="CP108140">
    <property type="protein sequence ID" value="WTP91319.1"/>
    <property type="molecule type" value="Genomic_DNA"/>
</dbReference>
<accession>A0AAU1IC82</accession>